<evidence type="ECO:0000256" key="1">
    <source>
        <dbReference type="ARBA" id="ARBA00005996"/>
    </source>
</evidence>
<gene>
    <name evidence="2" type="ordered locus">Moth_0434</name>
</gene>
<dbReference type="EnsemblBacteria" id="ABC18765">
    <property type="protein sequence ID" value="ABC18765"/>
    <property type="gene ID" value="Moth_0434"/>
</dbReference>
<name>Q2RLC4_MOOTA</name>
<protein>
    <submittedName>
        <fullName evidence="2">DsrE-like protein</fullName>
    </submittedName>
</protein>
<dbReference type="Gene3D" id="3.40.1260.10">
    <property type="entry name" value="DsrEFH-like"/>
    <property type="match status" value="1"/>
</dbReference>
<dbReference type="KEGG" id="mta:Moth_0434"/>
<organism evidence="2">
    <name type="scientific">Moorella thermoacetica (strain ATCC 39073 / JCM 9320)</name>
    <dbReference type="NCBI Taxonomy" id="264732"/>
    <lineage>
        <taxon>Bacteria</taxon>
        <taxon>Bacillati</taxon>
        <taxon>Bacillota</taxon>
        <taxon>Clostridia</taxon>
        <taxon>Neomoorellales</taxon>
        <taxon>Neomoorellaceae</taxon>
        <taxon>Neomoorella</taxon>
    </lineage>
</organism>
<dbReference type="PANTHER" id="PTHR38780">
    <property type="entry name" value="PROTEIN TUSC"/>
    <property type="match status" value="1"/>
</dbReference>
<dbReference type="InterPro" id="IPR017462">
    <property type="entry name" value="Sulphur_relay_TusC/DsrF"/>
</dbReference>
<dbReference type="HOGENOM" id="CLU_155943_0_0_9"/>
<sequence>MQKVMVLIPSAPYGTAAMVEGYRYAIGMASLEVDTTVVLLDDGVWAVYPGQNPKALQMKSLGEAFASIEDMGVKLLVSRESLEERGIPEDKILAGRVVDRAGLGEALAGAEGIIQF</sequence>
<proteinExistence type="inferred from homology"/>
<evidence type="ECO:0000313" key="2">
    <source>
        <dbReference type="EMBL" id="ABC18765.1"/>
    </source>
</evidence>
<dbReference type="PANTHER" id="PTHR38780:SF1">
    <property type="entry name" value="PROTEIN TUSC"/>
    <property type="match status" value="1"/>
</dbReference>
<dbReference type="InterPro" id="IPR003787">
    <property type="entry name" value="Sulphur_relay_DsrE/F-like"/>
</dbReference>
<dbReference type="AlphaFoldDB" id="Q2RLC4"/>
<reference evidence="2" key="1">
    <citation type="submission" date="2005-12" db="EMBL/GenBank/DDBJ databases">
        <title>Complete sequence of Moorella thermoacetica ATCC 39073.</title>
        <authorList>
            <consortium name="US DOE Joint Genome Institute"/>
            <person name="Copeland A."/>
            <person name="Lucas S."/>
            <person name="Lapidus A."/>
            <person name="Barry K."/>
            <person name="Detter J.C."/>
            <person name="Glavina T."/>
            <person name="Hammon N."/>
            <person name="Israni S."/>
            <person name="Pitluck S."/>
            <person name="Chertkov O."/>
            <person name="Saunders E.H."/>
            <person name="Brettin T."/>
            <person name="Bruce D."/>
            <person name="Han C."/>
            <person name="Tapia R."/>
            <person name="Gilna P."/>
            <person name="Schmutz J."/>
            <person name="Larimer F."/>
            <person name="Land M."/>
            <person name="Kyrpides N."/>
            <person name="Anderson I."/>
            <person name="Richardson P."/>
            <person name="Ragsdale S."/>
        </authorList>
    </citation>
    <scope>NUCLEOTIDE SEQUENCE</scope>
    <source>
        <strain evidence="2">ATCC 39073</strain>
    </source>
</reference>
<accession>Q2RLC4</accession>
<dbReference type="PATRIC" id="fig|264732.11.peg.469"/>
<dbReference type="OrthoDB" id="9789418at2"/>
<dbReference type="Pfam" id="PF02635">
    <property type="entry name" value="DsrE"/>
    <property type="match status" value="1"/>
</dbReference>
<dbReference type="EMBL" id="CP000232">
    <property type="protein sequence ID" value="ABC18765.1"/>
    <property type="molecule type" value="Genomic_DNA"/>
</dbReference>
<dbReference type="SUPFAM" id="SSF75169">
    <property type="entry name" value="DsrEFH-like"/>
    <property type="match status" value="1"/>
</dbReference>
<dbReference type="InterPro" id="IPR027396">
    <property type="entry name" value="DsrEFH-like"/>
</dbReference>
<comment type="similarity">
    <text evidence="1">Belongs to the DsrF/TusC family.</text>
</comment>
<dbReference type="STRING" id="264732.Moth_0434"/>
<dbReference type="eggNOG" id="COG2923">
    <property type="taxonomic scope" value="Bacteria"/>
</dbReference>